<keyword evidence="3" id="KW-1185">Reference proteome</keyword>
<keyword evidence="1" id="KW-1133">Transmembrane helix</keyword>
<keyword evidence="1" id="KW-0472">Membrane</keyword>
<keyword evidence="1" id="KW-0812">Transmembrane</keyword>
<gene>
    <name evidence="2" type="ORF">BDZ94DRAFT_1274878</name>
</gene>
<evidence type="ECO:0000313" key="2">
    <source>
        <dbReference type="EMBL" id="KAF9456759.1"/>
    </source>
</evidence>
<accession>A0A9P6CD64</accession>
<comment type="caution">
    <text evidence="2">The sequence shown here is derived from an EMBL/GenBank/DDBJ whole genome shotgun (WGS) entry which is preliminary data.</text>
</comment>
<dbReference type="Proteomes" id="UP000807353">
    <property type="component" value="Unassembled WGS sequence"/>
</dbReference>
<dbReference type="EMBL" id="MU150404">
    <property type="protein sequence ID" value="KAF9456759.1"/>
    <property type="molecule type" value="Genomic_DNA"/>
</dbReference>
<dbReference type="GO" id="GO:0005739">
    <property type="term" value="C:mitochondrion"/>
    <property type="evidence" value="ECO:0007669"/>
    <property type="project" value="InterPro"/>
</dbReference>
<proteinExistence type="predicted"/>
<dbReference type="PANTHER" id="PTHR12840:SF1">
    <property type="entry name" value="NADH DEHYDROGENASE [UBIQUINONE] 1 BETA SUBCOMPLEX SUBUNIT 8, MITOCHONDRIAL"/>
    <property type="match status" value="1"/>
</dbReference>
<protein>
    <recommendedName>
        <fullName evidence="4">NADH dehydrogenase [ubiquinone] 1 beta subcomplex subunit 8, mitochondrial</fullName>
    </recommendedName>
</protein>
<dbReference type="AlphaFoldDB" id="A0A9P6CD64"/>
<name>A0A9P6CD64_9AGAR</name>
<evidence type="ECO:0000313" key="3">
    <source>
        <dbReference type="Proteomes" id="UP000807353"/>
    </source>
</evidence>
<reference evidence="2" key="1">
    <citation type="submission" date="2020-11" db="EMBL/GenBank/DDBJ databases">
        <authorList>
            <consortium name="DOE Joint Genome Institute"/>
            <person name="Ahrendt S."/>
            <person name="Riley R."/>
            <person name="Andreopoulos W."/>
            <person name="Labutti K."/>
            <person name="Pangilinan J."/>
            <person name="Ruiz-Duenas F.J."/>
            <person name="Barrasa J.M."/>
            <person name="Sanchez-Garcia M."/>
            <person name="Camarero S."/>
            <person name="Miyauchi S."/>
            <person name="Serrano A."/>
            <person name="Linde D."/>
            <person name="Babiker R."/>
            <person name="Drula E."/>
            <person name="Ayuso-Fernandez I."/>
            <person name="Pacheco R."/>
            <person name="Padilla G."/>
            <person name="Ferreira P."/>
            <person name="Barriuso J."/>
            <person name="Kellner H."/>
            <person name="Castanera R."/>
            <person name="Alfaro M."/>
            <person name="Ramirez L."/>
            <person name="Pisabarro A.G."/>
            <person name="Kuo A."/>
            <person name="Tritt A."/>
            <person name="Lipzen A."/>
            <person name="He G."/>
            <person name="Yan M."/>
            <person name="Ng V."/>
            <person name="Cullen D."/>
            <person name="Martin F."/>
            <person name="Rosso M.-N."/>
            <person name="Henrissat B."/>
            <person name="Hibbett D."/>
            <person name="Martinez A.T."/>
            <person name="Grigoriev I.V."/>
        </authorList>
    </citation>
    <scope>NUCLEOTIDE SEQUENCE</scope>
    <source>
        <strain evidence="2">CBS 247.69</strain>
    </source>
</reference>
<evidence type="ECO:0000256" key="1">
    <source>
        <dbReference type="SAM" id="Phobius"/>
    </source>
</evidence>
<evidence type="ECO:0008006" key="4">
    <source>
        <dbReference type="Google" id="ProtNLM"/>
    </source>
</evidence>
<feature type="transmembrane region" description="Helical" evidence="1">
    <location>
        <begin position="103"/>
        <end position="123"/>
    </location>
</feature>
<sequence>MTTTIILRRTVGARSLAKRPFFILTKKIHLRTYATPTNEEPDPQLNGYPQLPLVSRQHLPALGWQDPLLRRNFGDTLHEQDELTSMWGPDIPPGGLSPQKATFQFLMAVAGFLGFGYIVKNILTPGAPAIRREYPFSGLVTELGGNEENKARTESSEES</sequence>
<dbReference type="InterPro" id="IPR008699">
    <property type="entry name" value="NDUFB8"/>
</dbReference>
<organism evidence="2 3">
    <name type="scientific">Collybia nuda</name>
    <dbReference type="NCBI Taxonomy" id="64659"/>
    <lineage>
        <taxon>Eukaryota</taxon>
        <taxon>Fungi</taxon>
        <taxon>Dikarya</taxon>
        <taxon>Basidiomycota</taxon>
        <taxon>Agaricomycotina</taxon>
        <taxon>Agaricomycetes</taxon>
        <taxon>Agaricomycetidae</taxon>
        <taxon>Agaricales</taxon>
        <taxon>Tricholomatineae</taxon>
        <taxon>Clitocybaceae</taxon>
        <taxon>Collybia</taxon>
    </lineage>
</organism>
<dbReference type="PANTHER" id="PTHR12840">
    <property type="entry name" value="NADH-UBIQUINONE OXIDOREDUCTASE ASHI SUBUNIT"/>
    <property type="match status" value="1"/>
</dbReference>
<dbReference type="OrthoDB" id="2014058at2759"/>